<name>A0A1Y2EZG1_9BASI</name>
<keyword evidence="1" id="KW-0342">GTP-binding</keyword>
<dbReference type="Pfam" id="PF00735">
    <property type="entry name" value="Septin"/>
    <property type="match status" value="3"/>
</dbReference>
<sequence>MFSRRKSSQRTPTVPSPSKPTAPTLPAFETSSSLNGEGFALSLPPSSAIPLTAEGNPPLRRPSTASTSPSKAPIVATVAPTSFHRPSSSRRRDEPESPTRASISQSNSLPSGFGPQFGAPSWDPHASSGAREGGGRLSIASLYPSPTAGLNTPSTGGGGGIPKSASLPSIRRSHKIPPTLNVMVVGARGTGKTSWIRTLLGNLDLAGTKGKGERAAGEERIAQFGAKEGGRGKVERTKKLDSVTVDVLNRGERTSLTVVDTVGWEAALGGLSNVAQELEMERQLSAVMRNVEGRFDETLKAEAQLIRHSHRAHDSHLHLAIYFIHPESVTTRPPLPKRTTKISLGRSLSTPHLARKAKRGSGGEPVWDDEDVQRAAEEPTPMKVEINGEEEELGLSEVDLRAIMKLARRVNVLPVISRSDTLTITRLSDVKAAVKRDLDRAGLGFGVFAPSSSSSTLLSESATEVDAEFTRGRNSIMIPAPSVQPPLPQSQAHPPLANGLVVPAAGSEGCEDGSTATKDAPEPTTTNETQDDSDLLSPQPVKLIRTRSTSRLGRRRTTSKRLVEGDEQDEDEGETEPATPSYEELLPFALVAPERIGGGGGAGGKEEWVREFKFGKLDVLNSEHCDFTPLRQSILGNAKILRDTTRLEKYEPYRTQRLLQRRATRELPAATRDSILHEVEAL</sequence>
<dbReference type="InParanoid" id="A0A1Y2EZG1"/>
<feature type="compositionally biased region" description="Low complexity" evidence="2">
    <location>
        <begin position="57"/>
        <end position="73"/>
    </location>
</feature>
<feature type="region of interest" description="Disordered" evidence="2">
    <location>
        <begin position="480"/>
        <end position="583"/>
    </location>
</feature>
<reference evidence="4 5" key="1">
    <citation type="submission" date="2016-07" db="EMBL/GenBank/DDBJ databases">
        <title>Pervasive Adenine N6-methylation of Active Genes in Fungi.</title>
        <authorList>
            <consortium name="DOE Joint Genome Institute"/>
            <person name="Mondo S.J."/>
            <person name="Dannebaum R.O."/>
            <person name="Kuo R.C."/>
            <person name="Labutti K."/>
            <person name="Haridas S."/>
            <person name="Kuo A."/>
            <person name="Salamov A."/>
            <person name="Ahrendt S.R."/>
            <person name="Lipzen A."/>
            <person name="Sullivan W."/>
            <person name="Andreopoulos W.B."/>
            <person name="Clum A."/>
            <person name="Lindquist E."/>
            <person name="Daum C."/>
            <person name="Ramamoorthy G.K."/>
            <person name="Gryganskyi A."/>
            <person name="Culley D."/>
            <person name="Magnuson J.K."/>
            <person name="James T.Y."/>
            <person name="O'Malley M.A."/>
            <person name="Stajich J.E."/>
            <person name="Spatafora J.W."/>
            <person name="Visel A."/>
            <person name="Grigoriev I.V."/>
        </authorList>
    </citation>
    <scope>NUCLEOTIDE SEQUENCE [LARGE SCALE GENOMIC DNA]</scope>
    <source>
        <strain evidence="4 5">62-1032</strain>
    </source>
</reference>
<feature type="region of interest" description="Disordered" evidence="2">
    <location>
        <begin position="348"/>
        <end position="368"/>
    </location>
</feature>
<accession>A0A1Y2EZG1</accession>
<dbReference type="Proteomes" id="UP000193467">
    <property type="component" value="Unassembled WGS sequence"/>
</dbReference>
<feature type="region of interest" description="Disordered" evidence="2">
    <location>
        <begin position="1"/>
        <end position="173"/>
    </location>
</feature>
<dbReference type="STRING" id="106004.A0A1Y2EZG1"/>
<evidence type="ECO:0000256" key="1">
    <source>
        <dbReference type="RuleBase" id="RU004560"/>
    </source>
</evidence>
<dbReference type="SUPFAM" id="SSF52540">
    <property type="entry name" value="P-loop containing nucleoside triphosphate hydrolases"/>
    <property type="match status" value="1"/>
</dbReference>
<evidence type="ECO:0000259" key="3">
    <source>
        <dbReference type="PROSITE" id="PS51719"/>
    </source>
</evidence>
<dbReference type="Gene3D" id="3.40.50.300">
    <property type="entry name" value="P-loop containing nucleotide triphosphate hydrolases"/>
    <property type="match status" value="2"/>
</dbReference>
<evidence type="ECO:0000256" key="2">
    <source>
        <dbReference type="SAM" id="MobiDB-lite"/>
    </source>
</evidence>
<dbReference type="AlphaFoldDB" id="A0A1Y2EZG1"/>
<feature type="domain" description="Septin-type G" evidence="3">
    <location>
        <begin position="176"/>
        <end position="660"/>
    </location>
</feature>
<evidence type="ECO:0000313" key="5">
    <source>
        <dbReference type="Proteomes" id="UP000193467"/>
    </source>
</evidence>
<dbReference type="OrthoDB" id="10261408at2759"/>
<gene>
    <name evidence="4" type="ORF">BCR35DRAFT_305612</name>
</gene>
<protein>
    <recommendedName>
        <fullName evidence="3">Septin-type G domain-containing protein</fullName>
    </recommendedName>
</protein>
<dbReference type="InterPro" id="IPR027417">
    <property type="entry name" value="P-loop_NTPase"/>
</dbReference>
<feature type="compositionally biased region" description="Polar residues" evidence="2">
    <location>
        <begin position="99"/>
        <end position="110"/>
    </location>
</feature>
<keyword evidence="1" id="KW-0547">Nucleotide-binding</keyword>
<dbReference type="InterPro" id="IPR030379">
    <property type="entry name" value="G_SEPTIN_dom"/>
</dbReference>
<comment type="similarity">
    <text evidence="1">Belongs to the TRAFAC class TrmE-Era-EngA-EngB-Septin-like GTPase superfamily. Septin GTPase family.</text>
</comment>
<feature type="compositionally biased region" description="Acidic residues" evidence="2">
    <location>
        <begin position="565"/>
        <end position="575"/>
    </location>
</feature>
<keyword evidence="5" id="KW-1185">Reference proteome</keyword>
<proteinExistence type="inferred from homology"/>
<dbReference type="EMBL" id="MCGR01000033">
    <property type="protein sequence ID" value="ORY76867.1"/>
    <property type="molecule type" value="Genomic_DNA"/>
</dbReference>
<comment type="caution">
    <text evidence="4">The sequence shown here is derived from an EMBL/GenBank/DDBJ whole genome shotgun (WGS) entry which is preliminary data.</text>
</comment>
<evidence type="ECO:0000313" key="4">
    <source>
        <dbReference type="EMBL" id="ORY76867.1"/>
    </source>
</evidence>
<dbReference type="PANTHER" id="PTHR18884">
    <property type="entry name" value="SEPTIN"/>
    <property type="match status" value="1"/>
</dbReference>
<organism evidence="4 5">
    <name type="scientific">Leucosporidium creatinivorum</name>
    <dbReference type="NCBI Taxonomy" id="106004"/>
    <lineage>
        <taxon>Eukaryota</taxon>
        <taxon>Fungi</taxon>
        <taxon>Dikarya</taxon>
        <taxon>Basidiomycota</taxon>
        <taxon>Pucciniomycotina</taxon>
        <taxon>Microbotryomycetes</taxon>
        <taxon>Leucosporidiales</taxon>
        <taxon>Leucosporidium</taxon>
    </lineage>
</organism>
<dbReference type="GO" id="GO:0005525">
    <property type="term" value="F:GTP binding"/>
    <property type="evidence" value="ECO:0007669"/>
    <property type="project" value="UniProtKB-KW"/>
</dbReference>
<dbReference type="PROSITE" id="PS51719">
    <property type="entry name" value="G_SEPTIN"/>
    <property type="match status" value="1"/>
</dbReference>